<organism evidence="3 4">
    <name type="scientific">Ooceraea biroi</name>
    <name type="common">Clonal raider ant</name>
    <name type="synonym">Cerapachys biroi</name>
    <dbReference type="NCBI Taxonomy" id="2015173"/>
    <lineage>
        <taxon>Eukaryota</taxon>
        <taxon>Metazoa</taxon>
        <taxon>Ecdysozoa</taxon>
        <taxon>Arthropoda</taxon>
        <taxon>Hexapoda</taxon>
        <taxon>Insecta</taxon>
        <taxon>Pterygota</taxon>
        <taxon>Neoptera</taxon>
        <taxon>Endopterygota</taxon>
        <taxon>Hymenoptera</taxon>
        <taxon>Apocrita</taxon>
        <taxon>Aculeata</taxon>
        <taxon>Formicoidea</taxon>
        <taxon>Formicidae</taxon>
        <taxon>Dorylinae</taxon>
        <taxon>Ooceraea</taxon>
    </lineage>
</organism>
<evidence type="ECO:0000313" key="4">
    <source>
        <dbReference type="Proteomes" id="UP000053097"/>
    </source>
</evidence>
<feature type="compositionally biased region" description="Basic and acidic residues" evidence="1">
    <location>
        <begin position="469"/>
        <end position="479"/>
    </location>
</feature>
<feature type="chain" id="PRO_5012068047" description="DUF4794 domain-containing protein" evidence="2">
    <location>
        <begin position="16"/>
        <end position="557"/>
    </location>
</feature>
<reference evidence="3 4" key="1">
    <citation type="journal article" date="2014" name="Curr. Biol.">
        <title>The genome of the clonal raider ant Cerapachys biroi.</title>
        <authorList>
            <person name="Oxley P.R."/>
            <person name="Ji L."/>
            <person name="Fetter-Pruneda I."/>
            <person name="McKenzie S.K."/>
            <person name="Li C."/>
            <person name="Hu H."/>
            <person name="Zhang G."/>
            <person name="Kronauer D.J."/>
        </authorList>
    </citation>
    <scope>NUCLEOTIDE SEQUENCE [LARGE SCALE GENOMIC DNA]</scope>
</reference>
<name>A0A026WRK0_OOCBI</name>
<evidence type="ECO:0000256" key="1">
    <source>
        <dbReference type="SAM" id="MobiDB-lite"/>
    </source>
</evidence>
<sequence>MLPVILLLFAGTLRAKPIDYEDVENLLPTEPQTTNDTLAVIVQDPVVQDAVQNAVGNGSLQGLVVKKKVLIMPATEPTKVVSQREQVLVVPVTHLEDVRKNITESATAEDNVGDLVVLPEVQSFVRDNEDAYASLANYEGALTDSSQHDDFYEMLTEIPKITRKPTFPVDNAPQEIPYLLPNPTQEELPAHPSISVPIIAFLDPSRISDDKINAPIAAALPRRDGTPNQLDLSKNERNQIQRDVQDYIDGDSWGVDLDNWRRASPPSEIEASSLLFEPTTMETQYMSGISSENSLPLVMPYSDIVTPLFWTADANDDYPKNPHDMNVAADILLFAIVLLSLSATQVQTKNIVSSSTARITDETEFARSRKFLDNEKHIKRVQIRNQAGLDGKVQRIRLSRDFEENKPGIHAYGLPKKRLPNNGVIERVYVEGGHIDDVSRSSRLVEAYGMPKDDINTNGFIERLSSPSADDRQSEKLDSQNENVRVRRSIREGSDNKIEDKISSEAEDMVAQDAKVFRPLFVYRQQVAARERRNHARNVVHRNHRHAAHQPCYHRQY</sequence>
<dbReference type="OMA" id="DISESRM"/>
<evidence type="ECO:0000256" key="2">
    <source>
        <dbReference type="SAM" id="SignalP"/>
    </source>
</evidence>
<dbReference type="AlphaFoldDB" id="A0A026WRK0"/>
<dbReference type="OrthoDB" id="8195753at2759"/>
<proteinExistence type="predicted"/>
<evidence type="ECO:0000313" key="3">
    <source>
        <dbReference type="EMBL" id="EZA58593.1"/>
    </source>
</evidence>
<keyword evidence="4" id="KW-1185">Reference proteome</keyword>
<dbReference type="Proteomes" id="UP000053097">
    <property type="component" value="Unassembled WGS sequence"/>
</dbReference>
<accession>A0A026WRK0</accession>
<gene>
    <name evidence="3" type="ORF">X777_14759</name>
</gene>
<keyword evidence="2" id="KW-0732">Signal</keyword>
<dbReference type="EMBL" id="KK107119">
    <property type="protein sequence ID" value="EZA58593.1"/>
    <property type="molecule type" value="Genomic_DNA"/>
</dbReference>
<feature type="signal peptide" evidence="2">
    <location>
        <begin position="1"/>
        <end position="15"/>
    </location>
</feature>
<feature type="compositionally biased region" description="Basic and acidic residues" evidence="1">
    <location>
        <begin position="489"/>
        <end position="499"/>
    </location>
</feature>
<feature type="region of interest" description="Disordered" evidence="1">
    <location>
        <begin position="456"/>
        <end position="499"/>
    </location>
</feature>
<protein>
    <recommendedName>
        <fullName evidence="5">DUF4794 domain-containing protein</fullName>
    </recommendedName>
</protein>
<evidence type="ECO:0008006" key="5">
    <source>
        <dbReference type="Google" id="ProtNLM"/>
    </source>
</evidence>